<keyword evidence="2" id="KW-1185">Reference proteome</keyword>
<evidence type="ECO:0000313" key="2">
    <source>
        <dbReference type="Proteomes" id="UP000199354"/>
    </source>
</evidence>
<accession>A0A1G5KJK2</accession>
<reference evidence="1 2" key="1">
    <citation type="submission" date="2016-10" db="EMBL/GenBank/DDBJ databases">
        <authorList>
            <person name="de Groot N.N."/>
        </authorList>
    </citation>
    <scope>NUCLEOTIDE SEQUENCE [LARGE SCALE GENOMIC DNA]</scope>
    <source>
        <strain evidence="1 2">CGMCC 1.7031</strain>
    </source>
</reference>
<sequence length="219" mass="25562">MLNRKSFLIIICFISLKSVSQNDIQKEYKWNVKLGILNFIDPANPAFQIGLERFINSKNSLQFEAGYILPYNFDLSEEAVSPNSKGYIFKASYKYWFVNNKFYAGPEIFTRKNDYTANLQFTSSETTETGEAYYDIVKVRRDFTGANIVFGYVRNFDRFFLDFMAGAGLGHRKVTHSNRIDPNDSLEKYIEFRVYEFINEEMDKTALNVTLNIKLGYKF</sequence>
<evidence type="ECO:0000313" key="1">
    <source>
        <dbReference type="EMBL" id="SCZ00280.1"/>
    </source>
</evidence>
<organism evidence="1 2">
    <name type="scientific">Flavobacterium caeni</name>
    <dbReference type="NCBI Taxonomy" id="490189"/>
    <lineage>
        <taxon>Bacteria</taxon>
        <taxon>Pseudomonadati</taxon>
        <taxon>Bacteroidota</taxon>
        <taxon>Flavobacteriia</taxon>
        <taxon>Flavobacteriales</taxon>
        <taxon>Flavobacteriaceae</taxon>
        <taxon>Flavobacterium</taxon>
    </lineage>
</organism>
<name>A0A1G5KJK2_9FLAO</name>
<dbReference type="Proteomes" id="UP000199354">
    <property type="component" value="Unassembled WGS sequence"/>
</dbReference>
<gene>
    <name evidence="1" type="ORF">SAMN02927903_03322</name>
</gene>
<dbReference type="RefSeq" id="WP_091147268.1">
    <property type="nucleotide sequence ID" value="NZ_FMVF01000041.1"/>
</dbReference>
<evidence type="ECO:0008006" key="3">
    <source>
        <dbReference type="Google" id="ProtNLM"/>
    </source>
</evidence>
<proteinExistence type="predicted"/>
<protein>
    <recommendedName>
        <fullName evidence="3">Outer membrane protein beta-barrel domain-containing protein</fullName>
    </recommendedName>
</protein>
<dbReference type="EMBL" id="FMVF01000041">
    <property type="protein sequence ID" value="SCZ00280.1"/>
    <property type="molecule type" value="Genomic_DNA"/>
</dbReference>
<dbReference type="AlphaFoldDB" id="A0A1G5KJK2"/>
<dbReference type="OrthoDB" id="977997at2"/>